<evidence type="ECO:0000256" key="2">
    <source>
        <dbReference type="PROSITE-ProRule" id="PRU00169"/>
    </source>
</evidence>
<dbReference type="AlphaFoldDB" id="A0A7C9P8A6"/>
<accession>A0A7C9P8A6</accession>
<feature type="domain" description="Response regulatory" evidence="3">
    <location>
        <begin position="11"/>
        <end position="130"/>
    </location>
</feature>
<name>A0A7C9P8A6_9PROT</name>
<dbReference type="Proteomes" id="UP000483432">
    <property type="component" value="Unassembled WGS sequence"/>
</dbReference>
<gene>
    <name evidence="4" type="ORF">GZ085_01200</name>
</gene>
<sequence length="137" mass="14855">MPDQATGSPLKVLLIEDSKLLQELLSGILQELDGIELCGTAETEFDALQQMAKSPVDMAIIDIQLKEGSGTGVLAALQADPKRFGTPRKIVLTNFAHAAMRQRCTSLGMDAFFDKSLHINQLIDYLSDAVRQNSGHG</sequence>
<dbReference type="InterPro" id="IPR001789">
    <property type="entry name" value="Sig_transdc_resp-reg_receiver"/>
</dbReference>
<dbReference type="InterPro" id="IPR050595">
    <property type="entry name" value="Bact_response_regulator"/>
</dbReference>
<evidence type="ECO:0000313" key="5">
    <source>
        <dbReference type="Proteomes" id="UP000483432"/>
    </source>
</evidence>
<organism evidence="4 5">
    <name type="scientific">Sulfuriferula multivorans</name>
    <dbReference type="NCBI Taxonomy" id="1559896"/>
    <lineage>
        <taxon>Bacteria</taxon>
        <taxon>Pseudomonadati</taxon>
        <taxon>Pseudomonadota</taxon>
        <taxon>Betaproteobacteria</taxon>
        <taxon>Nitrosomonadales</taxon>
        <taxon>Sulfuricellaceae</taxon>
        <taxon>Sulfuriferula</taxon>
    </lineage>
</organism>
<reference evidence="4 5" key="1">
    <citation type="submission" date="2019-09" db="EMBL/GenBank/DDBJ databases">
        <title>H2 Metabolism Revealed by Metagenomic Analysis in Subglacial Sediment of East Antarctica.</title>
        <authorList>
            <person name="Yang Z."/>
            <person name="Zhang Y."/>
            <person name="Lv Y."/>
            <person name="Yan W."/>
            <person name="Xiao X."/>
            <person name="Sun B."/>
            <person name="Ma H."/>
        </authorList>
    </citation>
    <scope>NUCLEOTIDE SEQUENCE [LARGE SCALE GENOMIC DNA]</scope>
    <source>
        <strain evidence="4">Bin2_2</strain>
    </source>
</reference>
<dbReference type="PROSITE" id="PS50110">
    <property type="entry name" value="RESPONSE_REGULATORY"/>
    <property type="match status" value="1"/>
</dbReference>
<feature type="modified residue" description="4-aspartylphosphate" evidence="2">
    <location>
        <position position="62"/>
    </location>
</feature>
<dbReference type="GO" id="GO:0000160">
    <property type="term" value="P:phosphorelay signal transduction system"/>
    <property type="evidence" value="ECO:0007669"/>
    <property type="project" value="InterPro"/>
</dbReference>
<dbReference type="SUPFAM" id="SSF52172">
    <property type="entry name" value="CheY-like"/>
    <property type="match status" value="1"/>
</dbReference>
<evidence type="ECO:0000256" key="1">
    <source>
        <dbReference type="ARBA" id="ARBA00022553"/>
    </source>
</evidence>
<comment type="caution">
    <text evidence="4">The sequence shown here is derived from an EMBL/GenBank/DDBJ whole genome shotgun (WGS) entry which is preliminary data.</text>
</comment>
<keyword evidence="1 2" id="KW-0597">Phosphoprotein</keyword>
<protein>
    <submittedName>
        <fullName evidence="4">Response regulator transcription factor</fullName>
    </submittedName>
</protein>
<dbReference type="SMART" id="SM00448">
    <property type="entry name" value="REC"/>
    <property type="match status" value="1"/>
</dbReference>
<dbReference type="Gene3D" id="3.40.50.2300">
    <property type="match status" value="1"/>
</dbReference>
<dbReference type="InterPro" id="IPR011006">
    <property type="entry name" value="CheY-like_superfamily"/>
</dbReference>
<proteinExistence type="predicted"/>
<dbReference type="PANTHER" id="PTHR44591:SF24">
    <property type="entry name" value="PROTEIN-GLUTAMATE METHYLESTERASE_PROTEIN-GLUTAMINE GLUTAMINASE 1"/>
    <property type="match status" value="1"/>
</dbReference>
<dbReference type="Pfam" id="PF00072">
    <property type="entry name" value="Response_reg"/>
    <property type="match status" value="1"/>
</dbReference>
<dbReference type="EMBL" id="JAAFGW010000009">
    <property type="protein sequence ID" value="NDP47008.1"/>
    <property type="molecule type" value="Genomic_DNA"/>
</dbReference>
<evidence type="ECO:0000313" key="4">
    <source>
        <dbReference type="EMBL" id="NDP47008.1"/>
    </source>
</evidence>
<dbReference type="PANTHER" id="PTHR44591">
    <property type="entry name" value="STRESS RESPONSE REGULATOR PROTEIN 1"/>
    <property type="match status" value="1"/>
</dbReference>
<evidence type="ECO:0000259" key="3">
    <source>
        <dbReference type="PROSITE" id="PS50110"/>
    </source>
</evidence>